<dbReference type="SUPFAM" id="SSF56672">
    <property type="entry name" value="DNA/RNA polymerases"/>
    <property type="match status" value="1"/>
</dbReference>
<gene>
    <name evidence="1" type="ORF">Scep_012167</name>
</gene>
<sequence length="188" mass="22251">MQPGHKSSDYPPRKAIHMVEREEEDDNIACAVDGDGDEDEYEYNENDGQNYVVRRMMFSPNHEDQTQRRQLFKARENTYKLEKVDKEFPLLSFKGSSKAKDFEVEKFPSPSLDDMFDRLHDSKVFTKINLYSKHHKTHIQSRDEWKTTFKIQDGIFEWLVILFELTEVSTTSIKFVKTRGRVFLSGRE</sequence>
<organism evidence="1 2">
    <name type="scientific">Stephania cephalantha</name>
    <dbReference type="NCBI Taxonomy" id="152367"/>
    <lineage>
        <taxon>Eukaryota</taxon>
        <taxon>Viridiplantae</taxon>
        <taxon>Streptophyta</taxon>
        <taxon>Embryophyta</taxon>
        <taxon>Tracheophyta</taxon>
        <taxon>Spermatophyta</taxon>
        <taxon>Magnoliopsida</taxon>
        <taxon>Ranunculales</taxon>
        <taxon>Menispermaceae</taxon>
        <taxon>Menispermoideae</taxon>
        <taxon>Cissampelideae</taxon>
        <taxon>Stephania</taxon>
    </lineage>
</organism>
<dbReference type="AlphaFoldDB" id="A0AAP0P780"/>
<dbReference type="PANTHER" id="PTHR24559">
    <property type="entry name" value="TRANSPOSON TY3-I GAG-POL POLYPROTEIN"/>
    <property type="match status" value="1"/>
</dbReference>
<dbReference type="EMBL" id="JBBNAG010000005">
    <property type="protein sequence ID" value="KAK9132639.1"/>
    <property type="molecule type" value="Genomic_DNA"/>
</dbReference>
<protein>
    <submittedName>
        <fullName evidence="1">Uncharacterized protein</fullName>
    </submittedName>
</protein>
<dbReference type="Gene3D" id="3.10.10.10">
    <property type="entry name" value="HIV Type 1 Reverse Transcriptase, subunit A, domain 1"/>
    <property type="match status" value="1"/>
</dbReference>
<reference evidence="1 2" key="1">
    <citation type="submission" date="2024-01" db="EMBL/GenBank/DDBJ databases">
        <title>Genome assemblies of Stephania.</title>
        <authorList>
            <person name="Yang L."/>
        </authorList>
    </citation>
    <scope>NUCLEOTIDE SEQUENCE [LARGE SCALE GENOMIC DNA]</scope>
    <source>
        <strain evidence="1">JXDWG</strain>
        <tissue evidence="1">Leaf</tissue>
    </source>
</reference>
<dbReference type="PANTHER" id="PTHR24559:SF442">
    <property type="entry name" value="RNA-DIRECTED DNA POLYMERASE HOMOLOG"/>
    <property type="match status" value="1"/>
</dbReference>
<proteinExistence type="predicted"/>
<evidence type="ECO:0000313" key="1">
    <source>
        <dbReference type="EMBL" id="KAK9132639.1"/>
    </source>
</evidence>
<evidence type="ECO:0000313" key="2">
    <source>
        <dbReference type="Proteomes" id="UP001419268"/>
    </source>
</evidence>
<name>A0AAP0P780_9MAGN</name>
<accession>A0AAP0P780</accession>
<dbReference type="InterPro" id="IPR043502">
    <property type="entry name" value="DNA/RNA_pol_sf"/>
</dbReference>
<dbReference type="Gene3D" id="3.30.70.270">
    <property type="match status" value="1"/>
</dbReference>
<dbReference type="InterPro" id="IPR043128">
    <property type="entry name" value="Rev_trsase/Diguanyl_cyclase"/>
</dbReference>
<keyword evidence="2" id="KW-1185">Reference proteome</keyword>
<dbReference type="InterPro" id="IPR053134">
    <property type="entry name" value="RNA-dir_DNA_polymerase"/>
</dbReference>
<dbReference type="Proteomes" id="UP001419268">
    <property type="component" value="Unassembled WGS sequence"/>
</dbReference>
<comment type="caution">
    <text evidence="1">The sequence shown here is derived from an EMBL/GenBank/DDBJ whole genome shotgun (WGS) entry which is preliminary data.</text>
</comment>